<name>A0AAD5S5T6_9FUNG</name>
<feature type="region of interest" description="Disordered" evidence="1">
    <location>
        <begin position="33"/>
        <end position="57"/>
    </location>
</feature>
<accession>A0AAD5S5T6</accession>
<dbReference type="Proteomes" id="UP001212841">
    <property type="component" value="Unassembled WGS sequence"/>
</dbReference>
<evidence type="ECO:0000313" key="3">
    <source>
        <dbReference type="Proteomes" id="UP001212841"/>
    </source>
</evidence>
<evidence type="ECO:0000313" key="2">
    <source>
        <dbReference type="EMBL" id="KAJ3047066.1"/>
    </source>
</evidence>
<protein>
    <submittedName>
        <fullName evidence="2">Uncharacterized protein</fullName>
    </submittedName>
</protein>
<organism evidence="2 3">
    <name type="scientific">Rhizophlyctis rosea</name>
    <dbReference type="NCBI Taxonomy" id="64517"/>
    <lineage>
        <taxon>Eukaryota</taxon>
        <taxon>Fungi</taxon>
        <taxon>Fungi incertae sedis</taxon>
        <taxon>Chytridiomycota</taxon>
        <taxon>Chytridiomycota incertae sedis</taxon>
        <taxon>Chytridiomycetes</taxon>
        <taxon>Rhizophlyctidales</taxon>
        <taxon>Rhizophlyctidaceae</taxon>
        <taxon>Rhizophlyctis</taxon>
    </lineage>
</organism>
<sequence length="396" mass="43951">MSVSSGDHWREIFGFCDINTLISLSRTSKTLRTSLGLHPSPRKSSSAEDAGGQSPDRDRCYLNRRILSALLSPYPTGIDSVPAALSAVLHPALPADLALDAQSLVFTIFKTQRRIILDIHAKLVTFYEDPNELTLPLWSIGQDLRKHYHLINIQRKVDAGNDAKAYQLNPEYIHYPNYNTAILKHLPCSPKPLIPLDAIFFARYFQPFVHDALAYADAYDINVPSSEVNYANDQSFTASKADAPSGGEINGDWYGGWWHSPSGKFRLLIGLGSIGIDDFAGNLYLDCTPGPTSTSPSSSSTYGAVYHHTQGAPCTPFIHLLSHSLTDFLYGMLTALQPNPSGHGGSSSGEEYWKEYNCEFPEDMRNVPWKHLAKGRSVWVERAELIETVGKVHVRW</sequence>
<comment type="caution">
    <text evidence="2">The sequence shown here is derived from an EMBL/GenBank/DDBJ whole genome shotgun (WGS) entry which is preliminary data.</text>
</comment>
<gene>
    <name evidence="2" type="ORF">HK097_000265</name>
</gene>
<evidence type="ECO:0000256" key="1">
    <source>
        <dbReference type="SAM" id="MobiDB-lite"/>
    </source>
</evidence>
<reference evidence="2" key="1">
    <citation type="submission" date="2020-05" db="EMBL/GenBank/DDBJ databases">
        <title>Phylogenomic resolution of chytrid fungi.</title>
        <authorList>
            <person name="Stajich J.E."/>
            <person name="Amses K."/>
            <person name="Simmons R."/>
            <person name="Seto K."/>
            <person name="Myers J."/>
            <person name="Bonds A."/>
            <person name="Quandt C.A."/>
            <person name="Barry K."/>
            <person name="Liu P."/>
            <person name="Grigoriev I."/>
            <person name="Longcore J.E."/>
            <person name="James T.Y."/>
        </authorList>
    </citation>
    <scope>NUCLEOTIDE SEQUENCE</scope>
    <source>
        <strain evidence="2">JEL0318</strain>
    </source>
</reference>
<dbReference type="EMBL" id="JADGJD010001033">
    <property type="protein sequence ID" value="KAJ3047066.1"/>
    <property type="molecule type" value="Genomic_DNA"/>
</dbReference>
<dbReference type="AlphaFoldDB" id="A0AAD5S5T6"/>
<proteinExistence type="predicted"/>
<keyword evidence="3" id="KW-1185">Reference proteome</keyword>